<gene>
    <name evidence="1" type="ORF">BLNAU_4104</name>
</gene>
<protein>
    <submittedName>
        <fullName evidence="1">Uncharacterized protein</fullName>
    </submittedName>
</protein>
<keyword evidence="2" id="KW-1185">Reference proteome</keyword>
<evidence type="ECO:0000313" key="2">
    <source>
        <dbReference type="Proteomes" id="UP001281761"/>
    </source>
</evidence>
<name>A0ABQ9YB68_9EUKA</name>
<accession>A0ABQ9YB68</accession>
<dbReference type="Proteomes" id="UP001281761">
    <property type="component" value="Unassembled WGS sequence"/>
</dbReference>
<proteinExistence type="predicted"/>
<comment type="caution">
    <text evidence="1">The sequence shown here is derived from an EMBL/GenBank/DDBJ whole genome shotgun (WGS) entry which is preliminary data.</text>
</comment>
<evidence type="ECO:0000313" key="1">
    <source>
        <dbReference type="EMBL" id="KAK2961017.1"/>
    </source>
</evidence>
<reference evidence="1 2" key="1">
    <citation type="journal article" date="2022" name="bioRxiv">
        <title>Genomics of Preaxostyla Flagellates Illuminates Evolutionary Transitions and the Path Towards Mitochondrial Loss.</title>
        <authorList>
            <person name="Novak L.V.F."/>
            <person name="Treitli S.C."/>
            <person name="Pyrih J."/>
            <person name="Halakuc P."/>
            <person name="Pipaliya S.V."/>
            <person name="Vacek V."/>
            <person name="Brzon O."/>
            <person name="Soukal P."/>
            <person name="Eme L."/>
            <person name="Dacks J.B."/>
            <person name="Karnkowska A."/>
            <person name="Elias M."/>
            <person name="Hampl V."/>
        </authorList>
    </citation>
    <scope>NUCLEOTIDE SEQUENCE [LARGE SCALE GENOMIC DNA]</scope>
    <source>
        <strain evidence="1">NAU3</strain>
        <tissue evidence="1">Gut</tissue>
    </source>
</reference>
<dbReference type="EMBL" id="JARBJD010000019">
    <property type="protein sequence ID" value="KAK2961017.1"/>
    <property type="molecule type" value="Genomic_DNA"/>
</dbReference>
<sequence length="105" mass="12205">MWKRKRLRKASRVHQPCFGLEWIEVRGSTKQPRPIYDKSTHNSPNPVLMFKECMQCSFPPSKPFALPASIIRDFSSNIHPTHRSSVDMARLFGTSREMTTRHGCF</sequence>
<organism evidence="1 2">
    <name type="scientific">Blattamonas nauphoetae</name>
    <dbReference type="NCBI Taxonomy" id="2049346"/>
    <lineage>
        <taxon>Eukaryota</taxon>
        <taxon>Metamonada</taxon>
        <taxon>Preaxostyla</taxon>
        <taxon>Oxymonadida</taxon>
        <taxon>Blattamonas</taxon>
    </lineage>
</organism>